<gene>
    <name evidence="2" type="ORF">Q9L58_009038</name>
</gene>
<dbReference type="Proteomes" id="UP001447188">
    <property type="component" value="Unassembled WGS sequence"/>
</dbReference>
<evidence type="ECO:0000313" key="3">
    <source>
        <dbReference type="Proteomes" id="UP001447188"/>
    </source>
</evidence>
<comment type="caution">
    <text evidence="2">The sequence shown here is derived from an EMBL/GenBank/DDBJ whole genome shotgun (WGS) entry which is preliminary data.</text>
</comment>
<reference evidence="2 3" key="1">
    <citation type="submission" date="2024-02" db="EMBL/GenBank/DDBJ databases">
        <title>Discinaceae phylogenomics.</title>
        <authorList>
            <person name="Dirks A.C."/>
            <person name="James T.Y."/>
        </authorList>
    </citation>
    <scope>NUCLEOTIDE SEQUENCE [LARGE SCALE GENOMIC DNA]</scope>
    <source>
        <strain evidence="2 3">ACD0624</strain>
    </source>
</reference>
<evidence type="ECO:0000256" key="1">
    <source>
        <dbReference type="SAM" id="MobiDB-lite"/>
    </source>
</evidence>
<organism evidence="2 3">
    <name type="scientific">Discina gigas</name>
    <dbReference type="NCBI Taxonomy" id="1032678"/>
    <lineage>
        <taxon>Eukaryota</taxon>
        <taxon>Fungi</taxon>
        <taxon>Dikarya</taxon>
        <taxon>Ascomycota</taxon>
        <taxon>Pezizomycotina</taxon>
        <taxon>Pezizomycetes</taxon>
        <taxon>Pezizales</taxon>
        <taxon>Discinaceae</taxon>
        <taxon>Discina</taxon>
    </lineage>
</organism>
<dbReference type="EMBL" id="JBBBZM010000188">
    <property type="protein sequence ID" value="KAL0632079.1"/>
    <property type="molecule type" value="Genomic_DNA"/>
</dbReference>
<protein>
    <submittedName>
        <fullName evidence="2">Uncharacterized protein</fullName>
    </submittedName>
</protein>
<keyword evidence="3" id="KW-1185">Reference proteome</keyword>
<sequence length="194" mass="21253">MVAWDLYRYAVLNTTHNATFPIHDRKWVDTHDKGADRNIANYRVNSRRERKGSPLARELKEDCIRPPTSSRASPVAIVHIYAMGATVMRSTTTNCSSPGKIRHTPVDHCGASRVGSRKSPSKDEGDVSDAPEAPGTGSHSIETVNLPVPSGPVGTDPRLVTRKKRSKRGGRDSKMAVSSFWDNAFKRSEGVSIS</sequence>
<name>A0ABR3G801_9PEZI</name>
<accession>A0ABR3G801</accession>
<feature type="region of interest" description="Disordered" evidence="1">
    <location>
        <begin position="91"/>
        <end position="176"/>
    </location>
</feature>
<proteinExistence type="predicted"/>
<evidence type="ECO:0000313" key="2">
    <source>
        <dbReference type="EMBL" id="KAL0632079.1"/>
    </source>
</evidence>